<keyword evidence="2" id="KW-1185">Reference proteome</keyword>
<evidence type="ECO:0000313" key="1">
    <source>
        <dbReference type="EMBL" id="QDU08545.1"/>
    </source>
</evidence>
<dbReference type="Proteomes" id="UP000318384">
    <property type="component" value="Chromosome"/>
</dbReference>
<dbReference type="AlphaFoldDB" id="A0A517WTG4"/>
<protein>
    <recommendedName>
        <fullName evidence="3">Tetratricopeptide repeat protein</fullName>
    </recommendedName>
</protein>
<organism evidence="1 2">
    <name type="scientific">Gimesia aquarii</name>
    <dbReference type="NCBI Taxonomy" id="2527964"/>
    <lineage>
        <taxon>Bacteria</taxon>
        <taxon>Pseudomonadati</taxon>
        <taxon>Planctomycetota</taxon>
        <taxon>Planctomycetia</taxon>
        <taxon>Planctomycetales</taxon>
        <taxon>Planctomycetaceae</taxon>
        <taxon>Gimesia</taxon>
    </lineage>
</organism>
<reference evidence="1 2" key="1">
    <citation type="submission" date="2019-03" db="EMBL/GenBank/DDBJ databases">
        <title>Deep-cultivation of Planctomycetes and their phenomic and genomic characterization uncovers novel biology.</title>
        <authorList>
            <person name="Wiegand S."/>
            <person name="Jogler M."/>
            <person name="Boedeker C."/>
            <person name="Pinto D."/>
            <person name="Vollmers J."/>
            <person name="Rivas-Marin E."/>
            <person name="Kohn T."/>
            <person name="Peeters S.H."/>
            <person name="Heuer A."/>
            <person name="Rast P."/>
            <person name="Oberbeckmann S."/>
            <person name="Bunk B."/>
            <person name="Jeske O."/>
            <person name="Meyerdierks A."/>
            <person name="Storesund J.E."/>
            <person name="Kallscheuer N."/>
            <person name="Luecker S."/>
            <person name="Lage O.M."/>
            <person name="Pohl T."/>
            <person name="Merkel B.J."/>
            <person name="Hornburger P."/>
            <person name="Mueller R.-W."/>
            <person name="Bruemmer F."/>
            <person name="Labrenz M."/>
            <person name="Spormann A.M."/>
            <person name="Op den Camp H."/>
            <person name="Overmann J."/>
            <person name="Amann R."/>
            <person name="Jetten M.S.M."/>
            <person name="Mascher T."/>
            <person name="Medema M.H."/>
            <person name="Devos D.P."/>
            <person name="Kaster A.-K."/>
            <person name="Ovreas L."/>
            <person name="Rohde M."/>
            <person name="Galperin M.Y."/>
            <person name="Jogler C."/>
        </authorList>
    </citation>
    <scope>NUCLEOTIDE SEQUENCE [LARGE SCALE GENOMIC DNA]</scope>
    <source>
        <strain evidence="1 2">V202</strain>
    </source>
</reference>
<proteinExistence type="predicted"/>
<evidence type="ECO:0008006" key="3">
    <source>
        <dbReference type="Google" id="ProtNLM"/>
    </source>
</evidence>
<accession>A0A517WTG4</accession>
<dbReference type="EMBL" id="CP037422">
    <property type="protein sequence ID" value="QDU08545.1"/>
    <property type="molecule type" value="Genomic_DNA"/>
</dbReference>
<name>A0A517WTG4_9PLAN</name>
<sequence>MECTKDFLLSFAGCTGFVQYSRRPEHSLLNSVKLKRFKNKRKIMSEDVFTVLEELQQQSPEAVLEQLIETLTEQKNYHRLFDALLMKKKQSLGIELLQPTSFDTVPEAHKKEFEQAYIDAAREIGALFLEEKQYSDAWLYYQTIQEPELVASALNKINPRTVPEDKVEELIQVCVYEGANPEKGFEIMLNVNGICNTITVFDQMNTQLKPESRQQVARLLVDQLYGDLVQSLQYQVQQKVPMAQPTDNLRELMAGRDWMFEGGSYHIDVSHLNSVVRFARLLSDDDSNLPKVIELCEYGSRLDEQFQYPGETPFEDFYPAHLHFFKALIGDENDRNLGIAYFEKKLELEPDADDKQMIAYVLIDLLTRLGQNDQAIELAETHLSQFEDPNTFSFTDLCRETQRLDILQKVARGKGDLVTFAGSLLDAQGKE</sequence>
<gene>
    <name evidence="1" type="ORF">V202x_19140</name>
</gene>
<evidence type="ECO:0000313" key="2">
    <source>
        <dbReference type="Proteomes" id="UP000318384"/>
    </source>
</evidence>